<dbReference type="PIRSF" id="PIRSF028784">
    <property type="entry name" value="MrpF"/>
    <property type="match status" value="1"/>
</dbReference>
<reference evidence="10 11" key="1">
    <citation type="journal article" date="2011" name="EMBO J.">
        <title>Structural diversity of bacterial flagellar motors.</title>
        <authorList>
            <person name="Chen S."/>
            <person name="Beeby M."/>
            <person name="Murphy G.E."/>
            <person name="Leadbetter J.R."/>
            <person name="Hendrixson D.R."/>
            <person name="Briegel A."/>
            <person name="Li Z."/>
            <person name="Shi J."/>
            <person name="Tocheva E.I."/>
            <person name="Muller A."/>
            <person name="Dobro M.J."/>
            <person name="Jensen G.J."/>
        </authorList>
    </citation>
    <scope>NUCLEOTIDE SEQUENCE [LARGE SCALE GENOMIC DNA]</scope>
    <source>
        <strain evidence="10 11">ATCC 19624</strain>
    </source>
</reference>
<protein>
    <submittedName>
        <fullName evidence="10">Putative monovalent cation/H+ antiporter subunit F</fullName>
    </submittedName>
</protein>
<dbReference type="GO" id="GO:0005886">
    <property type="term" value="C:plasma membrane"/>
    <property type="evidence" value="ECO:0007669"/>
    <property type="project" value="UniProtKB-SubCell"/>
</dbReference>
<comment type="caution">
    <text evidence="10">The sequence shown here is derived from an EMBL/GenBank/DDBJ whole genome shotgun (WGS) entry which is preliminary data.</text>
</comment>
<dbReference type="GO" id="GO:0015385">
    <property type="term" value="F:sodium:proton antiporter activity"/>
    <property type="evidence" value="ECO:0007669"/>
    <property type="project" value="TreeGrafter"/>
</dbReference>
<dbReference type="InterPro" id="IPR007208">
    <property type="entry name" value="MrpF/PhaF-like"/>
</dbReference>
<evidence type="ECO:0000256" key="4">
    <source>
        <dbReference type="ARBA" id="ARBA00022475"/>
    </source>
</evidence>
<keyword evidence="8" id="KW-0050">Antiport</keyword>
<accession>F3KTS9</accession>
<dbReference type="STRING" id="887062.HGR_09299"/>
<evidence type="ECO:0000256" key="2">
    <source>
        <dbReference type="ARBA" id="ARBA00009212"/>
    </source>
</evidence>
<evidence type="ECO:0000256" key="5">
    <source>
        <dbReference type="ARBA" id="ARBA00022692"/>
    </source>
</evidence>
<feature type="transmembrane region" description="Helical" evidence="9">
    <location>
        <begin position="43"/>
        <end position="62"/>
    </location>
</feature>
<comment type="subcellular location">
    <subcellularLocation>
        <location evidence="1 8">Cell membrane</location>
        <topology evidence="1 8">Multi-pass membrane protein</topology>
    </subcellularLocation>
</comment>
<dbReference type="PANTHER" id="PTHR34702:SF1">
    <property type="entry name" value="NA(+)_H(+) ANTIPORTER SUBUNIT F"/>
    <property type="match status" value="1"/>
</dbReference>
<evidence type="ECO:0000256" key="1">
    <source>
        <dbReference type="ARBA" id="ARBA00004651"/>
    </source>
</evidence>
<keyword evidence="4 8" id="KW-1003">Cell membrane</keyword>
<evidence type="ECO:0000256" key="9">
    <source>
        <dbReference type="SAM" id="Phobius"/>
    </source>
</evidence>
<keyword evidence="11" id="KW-1185">Reference proteome</keyword>
<evidence type="ECO:0000256" key="3">
    <source>
        <dbReference type="ARBA" id="ARBA00022448"/>
    </source>
</evidence>
<dbReference type="EMBL" id="AEGR01000056">
    <property type="protein sequence ID" value="EGI76958.1"/>
    <property type="molecule type" value="Genomic_DNA"/>
</dbReference>
<evidence type="ECO:0000256" key="8">
    <source>
        <dbReference type="PIRNR" id="PIRNR028784"/>
    </source>
</evidence>
<keyword evidence="3 8" id="KW-0813">Transport</keyword>
<gene>
    <name evidence="10" type="ORF">HGR_09299</name>
</gene>
<proteinExistence type="inferred from homology"/>
<dbReference type="NCBIfam" id="NF004812">
    <property type="entry name" value="PRK06161.1"/>
    <property type="match status" value="1"/>
</dbReference>
<evidence type="ECO:0000313" key="11">
    <source>
        <dbReference type="Proteomes" id="UP000016368"/>
    </source>
</evidence>
<sequence length="98" mass="10697">MSNISAMSPLLTYAIAATLVLYVLAMGLGLLRLLRGPSAQDRVLALDFIYVVGMLVMLVLAIRYDSSMYFEGAFLMVLFGFVGSLALAKFLLRGEVIE</sequence>
<evidence type="ECO:0000256" key="6">
    <source>
        <dbReference type="ARBA" id="ARBA00022989"/>
    </source>
</evidence>
<keyword evidence="6 9" id="KW-1133">Transmembrane helix</keyword>
<comment type="similarity">
    <text evidence="2 8">Belongs to the CPA3 antiporters (TC 2.A.63) subunit F family.</text>
</comment>
<feature type="transmembrane region" description="Helical" evidence="9">
    <location>
        <begin position="68"/>
        <end position="92"/>
    </location>
</feature>
<name>F3KTS9_9BURK</name>
<evidence type="ECO:0000313" key="10">
    <source>
        <dbReference type="EMBL" id="EGI76958.1"/>
    </source>
</evidence>
<feature type="transmembrane region" description="Helical" evidence="9">
    <location>
        <begin position="12"/>
        <end position="31"/>
    </location>
</feature>
<keyword evidence="7 8" id="KW-0472">Membrane</keyword>
<dbReference type="AlphaFoldDB" id="F3KTS9"/>
<keyword evidence="5 9" id="KW-0812">Transmembrane</keyword>
<dbReference type="Pfam" id="PF04066">
    <property type="entry name" value="MrpF_PhaF"/>
    <property type="match status" value="1"/>
</dbReference>
<evidence type="ECO:0000256" key="7">
    <source>
        <dbReference type="ARBA" id="ARBA00023136"/>
    </source>
</evidence>
<dbReference type="eggNOG" id="COG2212">
    <property type="taxonomic scope" value="Bacteria"/>
</dbReference>
<dbReference type="PANTHER" id="PTHR34702">
    <property type="entry name" value="NA(+)/H(+) ANTIPORTER SUBUNIT F1"/>
    <property type="match status" value="1"/>
</dbReference>
<organism evidence="10 11">
    <name type="scientific">Hylemonella gracilis ATCC 19624</name>
    <dbReference type="NCBI Taxonomy" id="887062"/>
    <lineage>
        <taxon>Bacteria</taxon>
        <taxon>Pseudomonadati</taxon>
        <taxon>Pseudomonadota</taxon>
        <taxon>Betaproteobacteria</taxon>
        <taxon>Burkholderiales</taxon>
        <taxon>Comamonadaceae</taxon>
        <taxon>Hylemonella</taxon>
    </lineage>
</organism>
<keyword evidence="8" id="KW-0406">Ion transport</keyword>
<dbReference type="Proteomes" id="UP000016368">
    <property type="component" value="Unassembled WGS sequence"/>
</dbReference>